<dbReference type="SUPFAM" id="SSF53383">
    <property type="entry name" value="PLP-dependent transferases"/>
    <property type="match status" value="1"/>
</dbReference>
<evidence type="ECO:0000256" key="3">
    <source>
        <dbReference type="PIRSR" id="PIRSR000390-1"/>
    </source>
</evidence>
<evidence type="ECO:0008006" key="8">
    <source>
        <dbReference type="Google" id="ProtNLM"/>
    </source>
</evidence>
<feature type="active site" description="Proton acceptor" evidence="3">
    <location>
        <position position="174"/>
    </location>
</feature>
<evidence type="ECO:0000313" key="7">
    <source>
        <dbReference type="Proteomes" id="UP000242765"/>
    </source>
</evidence>
<dbReference type="PIRSF" id="PIRSF000390">
    <property type="entry name" value="PLP_StrS"/>
    <property type="match status" value="1"/>
</dbReference>
<evidence type="ECO:0000313" key="6">
    <source>
        <dbReference type="EMBL" id="OTG67647.1"/>
    </source>
</evidence>
<dbReference type="PANTHER" id="PTHR30244">
    <property type="entry name" value="TRANSAMINASE"/>
    <property type="match status" value="1"/>
</dbReference>
<dbReference type="AlphaFoldDB" id="A0A1Y3CN72"/>
<dbReference type="InterPro" id="IPR015422">
    <property type="entry name" value="PyrdxlP-dep_Trfase_small"/>
</dbReference>
<organism evidence="6 7">
    <name type="scientific">Acinetobacter silvestris</name>
    <dbReference type="NCBI Taxonomy" id="1977882"/>
    <lineage>
        <taxon>Bacteria</taxon>
        <taxon>Pseudomonadati</taxon>
        <taxon>Pseudomonadota</taxon>
        <taxon>Gammaproteobacteria</taxon>
        <taxon>Moraxellales</taxon>
        <taxon>Moraxellaceae</taxon>
        <taxon>Acinetobacter</taxon>
    </lineage>
</organism>
<comment type="similarity">
    <text evidence="2 5">Belongs to the DegT/DnrJ/EryC1 family.</text>
</comment>
<dbReference type="Gene3D" id="3.40.640.10">
    <property type="entry name" value="Type I PLP-dependent aspartate aminotransferase-like (Major domain)"/>
    <property type="match status" value="1"/>
</dbReference>
<dbReference type="InterPro" id="IPR000653">
    <property type="entry name" value="DegT/StrS_aminotransferase"/>
</dbReference>
<dbReference type="GO" id="GO:0008483">
    <property type="term" value="F:transaminase activity"/>
    <property type="evidence" value="ECO:0007669"/>
    <property type="project" value="TreeGrafter"/>
</dbReference>
<sequence>MRTELPPTDGLPLYFKDLIPFRKRLDLSQSLAKLLQIPPPILTCSGTVALIIALKTLHSQQLNRTQIILPAWTCPLVALAVEKIGFVPVLCDLAPHSLDLDLQHLKQIANSSTLAIIATHYAGLVCDVTAIQYIAKQYDIYIIEDAAQAMGSKNGAESVGLVGDIGFFSLAFGKGLTSAEGGVLFSHNAELHRQLQEHTQILPTLYTLEIKRCLELIGYYLFYKPSTLNLIYGNALRKALEQQDEIVAVGDDFDQNSIPMHQFGQWRSHVAASATTRLALHWQAAHQQAMQRIQRLKQLPHLYIFEEKSKTTATYPFLILLVDEAQLCQNILNELWSSGLGVNKLFVRAINQYPTLQHISANTPHAIDFAARSFTISNSAWLNDQYFEKIYCILERHLTQS</sequence>
<evidence type="ECO:0000256" key="2">
    <source>
        <dbReference type="ARBA" id="ARBA00037999"/>
    </source>
</evidence>
<accession>A0A1Y3CN72</accession>
<feature type="modified residue" description="N6-(pyridoxal phosphate)lysine" evidence="4">
    <location>
        <position position="174"/>
    </location>
</feature>
<gene>
    <name evidence="6" type="ORF">B9T28_03255</name>
</gene>
<evidence type="ECO:0000256" key="1">
    <source>
        <dbReference type="ARBA" id="ARBA00022898"/>
    </source>
</evidence>
<dbReference type="Proteomes" id="UP000242765">
    <property type="component" value="Unassembled WGS sequence"/>
</dbReference>
<keyword evidence="7" id="KW-1185">Reference proteome</keyword>
<protein>
    <recommendedName>
        <fullName evidence="8">Nucleotide sugar aminotransferase</fullName>
    </recommendedName>
</protein>
<dbReference type="EMBL" id="NEGB01000001">
    <property type="protein sequence ID" value="OTG67647.1"/>
    <property type="molecule type" value="Genomic_DNA"/>
</dbReference>
<proteinExistence type="inferred from homology"/>
<dbReference type="GO" id="GO:0000271">
    <property type="term" value="P:polysaccharide biosynthetic process"/>
    <property type="evidence" value="ECO:0007669"/>
    <property type="project" value="TreeGrafter"/>
</dbReference>
<evidence type="ECO:0000256" key="5">
    <source>
        <dbReference type="RuleBase" id="RU004508"/>
    </source>
</evidence>
<dbReference type="Pfam" id="PF01041">
    <property type="entry name" value="DegT_DnrJ_EryC1"/>
    <property type="match status" value="1"/>
</dbReference>
<dbReference type="Gene3D" id="3.90.1150.10">
    <property type="entry name" value="Aspartate Aminotransferase, domain 1"/>
    <property type="match status" value="1"/>
</dbReference>
<dbReference type="GO" id="GO:0030170">
    <property type="term" value="F:pyridoxal phosphate binding"/>
    <property type="evidence" value="ECO:0007669"/>
    <property type="project" value="TreeGrafter"/>
</dbReference>
<evidence type="ECO:0000256" key="4">
    <source>
        <dbReference type="PIRSR" id="PIRSR000390-2"/>
    </source>
</evidence>
<reference evidence="6 7" key="1">
    <citation type="submission" date="2017-04" db="EMBL/GenBank/DDBJ databases">
        <title>High diversity of culturable Acinetobacter species in natural soil and water ecosystems.</title>
        <authorList>
            <person name="Nemec A."/>
            <person name="Radolfova-Krizova L."/>
        </authorList>
    </citation>
    <scope>NUCLEOTIDE SEQUENCE [LARGE SCALE GENOMIC DNA]</scope>
    <source>
        <strain evidence="6 7">ANC 4999</strain>
    </source>
</reference>
<dbReference type="InterPro" id="IPR015424">
    <property type="entry name" value="PyrdxlP-dep_Trfase"/>
</dbReference>
<comment type="caution">
    <text evidence="6">The sequence shown here is derived from an EMBL/GenBank/DDBJ whole genome shotgun (WGS) entry which is preliminary data.</text>
</comment>
<name>A0A1Y3CN72_9GAMM</name>
<dbReference type="PANTHER" id="PTHR30244:SF34">
    <property type="entry name" value="DTDP-4-AMINO-4,6-DIDEOXYGALACTOSE TRANSAMINASE"/>
    <property type="match status" value="1"/>
</dbReference>
<dbReference type="OrthoDB" id="9804264at2"/>
<dbReference type="InterPro" id="IPR015421">
    <property type="entry name" value="PyrdxlP-dep_Trfase_major"/>
</dbReference>
<dbReference type="STRING" id="1977882.B9T28_03255"/>
<keyword evidence="1 4" id="KW-0663">Pyridoxal phosphate</keyword>